<dbReference type="PANTHER" id="PTHR34309">
    <property type="entry name" value="SLR1406 PROTEIN"/>
    <property type="match status" value="1"/>
</dbReference>
<comment type="caution">
    <text evidence="1">The sequence shown here is derived from an EMBL/GenBank/DDBJ whole genome shotgun (WGS) entry which is preliminary data.</text>
</comment>
<dbReference type="SUPFAM" id="SSF143744">
    <property type="entry name" value="GlcG-like"/>
    <property type="match status" value="1"/>
</dbReference>
<dbReference type="EMBL" id="VULY01000018">
    <property type="protein sequence ID" value="MSR93511.1"/>
    <property type="molecule type" value="Genomic_DNA"/>
</dbReference>
<dbReference type="Gene3D" id="3.30.450.150">
    <property type="entry name" value="Haem-degrading domain"/>
    <property type="match status" value="1"/>
</dbReference>
<sequence length="160" mass="16929">MKEERVARLVKAAWGGSRDKRLGMTLELAAALVECVEDRAEELGLAIVSAVSDASGHPILVRSMDGAYRGSYDVAVNKTYTAVAFQRSTSELGKAAQPGQSLYGIQFTNHGRIVLFGGGEILQENGKIIGALGISGGSAEQDEGLAVYGKKLLEEVVSCR</sequence>
<dbReference type="AlphaFoldDB" id="A0A6N7URW2"/>
<name>A0A6N7URW2_9FIRM</name>
<dbReference type="Pfam" id="PF03928">
    <property type="entry name" value="HbpS-like"/>
    <property type="match status" value="1"/>
</dbReference>
<dbReference type="Proteomes" id="UP000434409">
    <property type="component" value="Unassembled WGS sequence"/>
</dbReference>
<dbReference type="RefSeq" id="WP_154476546.1">
    <property type="nucleotide sequence ID" value="NZ_JAQYBV010000043.1"/>
</dbReference>
<dbReference type="InterPro" id="IPR038084">
    <property type="entry name" value="PduO/GlcC-like_sf"/>
</dbReference>
<dbReference type="InterPro" id="IPR005624">
    <property type="entry name" value="PduO/GlcC-like"/>
</dbReference>
<protein>
    <submittedName>
        <fullName evidence="1">Heme-binding protein</fullName>
    </submittedName>
</protein>
<gene>
    <name evidence="1" type="ORF">FYJ34_04315</name>
</gene>
<organism evidence="1 2">
    <name type="scientific">Suipraeoptans intestinalis</name>
    <dbReference type="NCBI Taxonomy" id="2606628"/>
    <lineage>
        <taxon>Bacteria</taxon>
        <taxon>Bacillati</taxon>
        <taxon>Bacillota</taxon>
        <taxon>Clostridia</taxon>
        <taxon>Lachnospirales</taxon>
        <taxon>Lachnospiraceae</taxon>
        <taxon>Suipraeoptans</taxon>
    </lineage>
</organism>
<evidence type="ECO:0000313" key="2">
    <source>
        <dbReference type="Proteomes" id="UP000434409"/>
    </source>
</evidence>
<dbReference type="InterPro" id="IPR052517">
    <property type="entry name" value="GlcG_carb_metab_protein"/>
</dbReference>
<dbReference type="PANTHER" id="PTHR34309:SF1">
    <property type="entry name" value="PROTEIN GLCG"/>
    <property type="match status" value="1"/>
</dbReference>
<proteinExistence type="predicted"/>
<reference evidence="1 2" key="1">
    <citation type="submission" date="2019-08" db="EMBL/GenBank/DDBJ databases">
        <title>In-depth cultivation of the pig gut microbiome towards novel bacterial diversity and tailored functional studies.</title>
        <authorList>
            <person name="Wylensek D."/>
            <person name="Hitch T.C.A."/>
            <person name="Clavel T."/>
        </authorList>
    </citation>
    <scope>NUCLEOTIDE SEQUENCE [LARGE SCALE GENOMIC DNA]</scope>
    <source>
        <strain evidence="1 2">68-1-5</strain>
    </source>
</reference>
<accession>A0A6N7URW2</accession>
<evidence type="ECO:0000313" key="1">
    <source>
        <dbReference type="EMBL" id="MSR93511.1"/>
    </source>
</evidence>
<keyword evidence="2" id="KW-1185">Reference proteome</keyword>